<sequence>MALEAHLDELALKHRALDRKIDEEQGRPTADAFKIAELKRRKLYLKDEMERLKHS</sequence>
<dbReference type="OrthoDB" id="7362854at2"/>
<dbReference type="AlphaFoldDB" id="A0A0A8K6U8"/>
<dbReference type="Gene3D" id="6.10.280.50">
    <property type="match status" value="1"/>
</dbReference>
<evidence type="ECO:0008006" key="4">
    <source>
        <dbReference type="Google" id="ProtNLM"/>
    </source>
</evidence>
<evidence type="ECO:0000256" key="1">
    <source>
        <dbReference type="SAM" id="Coils"/>
    </source>
</evidence>
<evidence type="ECO:0000313" key="3">
    <source>
        <dbReference type="Proteomes" id="UP000031643"/>
    </source>
</evidence>
<accession>A0A0A8K6U8</accession>
<dbReference type="EMBL" id="AP014648">
    <property type="protein sequence ID" value="BAQ18496.1"/>
    <property type="molecule type" value="Genomic_DNA"/>
</dbReference>
<dbReference type="HOGENOM" id="CLU_175516_2_2_5"/>
<evidence type="ECO:0000313" key="2">
    <source>
        <dbReference type="EMBL" id="BAQ18496.1"/>
    </source>
</evidence>
<keyword evidence="3" id="KW-1185">Reference proteome</keyword>
<gene>
    <name evidence="2" type="ORF">GL4_3064</name>
</gene>
<organism evidence="2 3">
    <name type="scientific">Methyloceanibacter caenitepidi</name>
    <dbReference type="NCBI Taxonomy" id="1384459"/>
    <lineage>
        <taxon>Bacteria</taxon>
        <taxon>Pseudomonadati</taxon>
        <taxon>Pseudomonadota</taxon>
        <taxon>Alphaproteobacteria</taxon>
        <taxon>Hyphomicrobiales</taxon>
        <taxon>Hyphomicrobiaceae</taxon>
        <taxon>Methyloceanibacter</taxon>
    </lineage>
</organism>
<keyword evidence="1" id="KW-0175">Coiled coil</keyword>
<reference evidence="2 3" key="1">
    <citation type="submission" date="2014-09" db="EMBL/GenBank/DDBJ databases">
        <title>Genome sequencing of Methyloceanibacter caenitepidi Gela4.</title>
        <authorList>
            <person name="Takeuchi M."/>
            <person name="Susumu S."/>
            <person name="Kamagata Y."/>
            <person name="Oshima K."/>
            <person name="Hattori M."/>
            <person name="Iwasaki W."/>
        </authorList>
    </citation>
    <scope>NUCLEOTIDE SEQUENCE [LARGE SCALE GENOMIC DNA]</scope>
    <source>
        <strain evidence="2 3">Gela4</strain>
    </source>
</reference>
<dbReference type="InterPro" id="IPR038444">
    <property type="entry name" value="DUF465_sf"/>
</dbReference>
<dbReference type="STRING" id="1384459.GL4_3064"/>
<protein>
    <recommendedName>
        <fullName evidence="4">DUF465 domain-containing protein</fullName>
    </recommendedName>
</protein>
<dbReference type="RefSeq" id="WP_082025703.1">
    <property type="nucleotide sequence ID" value="NZ_AP014648.1"/>
</dbReference>
<dbReference type="KEGG" id="mcg:GL4_3064"/>
<dbReference type="InterPro" id="IPR007420">
    <property type="entry name" value="DUF465"/>
</dbReference>
<feature type="coiled-coil region" evidence="1">
    <location>
        <begin position="7"/>
        <end position="55"/>
    </location>
</feature>
<dbReference type="Proteomes" id="UP000031643">
    <property type="component" value="Chromosome"/>
</dbReference>
<name>A0A0A8K6U8_9HYPH</name>
<proteinExistence type="predicted"/>
<dbReference type="Pfam" id="PF04325">
    <property type="entry name" value="DUF465"/>
    <property type="match status" value="1"/>
</dbReference>